<reference evidence="1 2" key="1">
    <citation type="submission" date="2020-10" db="EMBL/GenBank/DDBJ databases">
        <title>ChiBAC.</title>
        <authorList>
            <person name="Zenner C."/>
            <person name="Hitch T.C.A."/>
            <person name="Clavel T."/>
        </authorList>
    </citation>
    <scope>NUCLEOTIDE SEQUENCE [LARGE SCALE GENOMIC DNA]</scope>
    <source>
        <strain evidence="1 2">DSM 108706</strain>
    </source>
</reference>
<dbReference type="EMBL" id="JADCKA010000009">
    <property type="protein sequence ID" value="MBE5035827.1"/>
    <property type="molecule type" value="Genomic_DNA"/>
</dbReference>
<proteinExistence type="predicted"/>
<accession>A0ABR9QY72</accession>
<name>A0ABR9QY72_9FIRM</name>
<dbReference type="Proteomes" id="UP001516588">
    <property type="component" value="Unassembled WGS sequence"/>
</dbReference>
<dbReference type="CDD" id="cd11539">
    <property type="entry name" value="NTP-PPase_u2"/>
    <property type="match status" value="1"/>
</dbReference>
<evidence type="ECO:0008006" key="3">
    <source>
        <dbReference type="Google" id="ProtNLM"/>
    </source>
</evidence>
<organism evidence="1 2">
    <name type="scientific">Gallibacter intestinalis</name>
    <dbReference type="NCBI Taxonomy" id="2779356"/>
    <lineage>
        <taxon>Bacteria</taxon>
        <taxon>Bacillati</taxon>
        <taxon>Bacillota</taxon>
        <taxon>Clostridia</taxon>
        <taxon>Eubacteriales</taxon>
        <taxon>Eubacteriaceae</taxon>
        <taxon>Gallibacter</taxon>
    </lineage>
</organism>
<gene>
    <name evidence="1" type="ORF">INF20_06010</name>
</gene>
<comment type="caution">
    <text evidence="1">The sequence shown here is derived from an EMBL/GenBank/DDBJ whole genome shotgun (WGS) entry which is preliminary data.</text>
</comment>
<sequence>MEDRLYRQVINKYGKIAQSIVAVEELSELQKEITKYLRGSGSVDRIAEEVADVEIILEQTKMIHGITDAQLADWKKQKRHRLKMRLENE</sequence>
<keyword evidence="2" id="KW-1185">Reference proteome</keyword>
<evidence type="ECO:0000313" key="1">
    <source>
        <dbReference type="EMBL" id="MBE5035827.1"/>
    </source>
</evidence>
<dbReference type="RefSeq" id="WP_226385475.1">
    <property type="nucleotide sequence ID" value="NZ_JADCKA010000009.1"/>
</dbReference>
<protein>
    <recommendedName>
        <fullName evidence="3">Transposase</fullName>
    </recommendedName>
</protein>
<evidence type="ECO:0000313" key="2">
    <source>
        <dbReference type="Proteomes" id="UP001516588"/>
    </source>
</evidence>